<evidence type="ECO:0000313" key="3">
    <source>
        <dbReference type="Proteomes" id="UP000604046"/>
    </source>
</evidence>
<dbReference type="SUPFAM" id="SSF52218">
    <property type="entry name" value="Flavoproteins"/>
    <property type="match status" value="1"/>
</dbReference>
<dbReference type="Pfam" id="PF02525">
    <property type="entry name" value="Flavodoxin_2"/>
    <property type="match status" value="1"/>
</dbReference>
<gene>
    <name evidence="2" type="primary">azoR1</name>
    <name evidence="2" type="ORF">SNAT2548_LOCUS32966</name>
</gene>
<dbReference type="PANTHER" id="PTHR43741:SF4">
    <property type="entry name" value="FMN-DEPENDENT NADH:QUINONE OXIDOREDUCTASE"/>
    <property type="match status" value="1"/>
</dbReference>
<reference evidence="2" key="1">
    <citation type="submission" date="2021-02" db="EMBL/GenBank/DDBJ databases">
        <authorList>
            <person name="Dougan E. K."/>
            <person name="Rhodes N."/>
            <person name="Thang M."/>
            <person name="Chan C."/>
        </authorList>
    </citation>
    <scope>NUCLEOTIDE SEQUENCE</scope>
</reference>
<dbReference type="AlphaFoldDB" id="A0A812UPK2"/>
<evidence type="ECO:0000259" key="1">
    <source>
        <dbReference type="Pfam" id="PF02525"/>
    </source>
</evidence>
<dbReference type="Proteomes" id="UP000604046">
    <property type="component" value="Unassembled WGS sequence"/>
</dbReference>
<sequence>MFVSELAYSTLQGATQVGCHILHLDASHGEESVVGCGSAALLAKFAELCPEVDVQHVRLWDEGMRSKMEYNLDHVRAKMAMLAGRGSEDCFQQFASIEVLAKQIATARGLVVSAPMWNFAVPYVMKQYFDCVLHPGLTFTETSSGPTGLLGGGRPVVLLTSSGGVASKDYVTPWLLDVAAMAGFDIPKVVSAASLVSRDRATAIDLFRQQAAVAAEHLTLEPGTKRSTVQPGDGDELGSSCGHEELRRWLESSGGLSSDCLDSLESARVDGELFLAASDNDLRDEELGLEEADIVRLKQLQKLFQEICHAG</sequence>
<comment type="caution">
    <text evidence="2">The sequence shown here is derived from an EMBL/GenBank/DDBJ whole genome shotgun (WGS) entry which is preliminary data.</text>
</comment>
<organism evidence="2 3">
    <name type="scientific">Symbiodinium natans</name>
    <dbReference type="NCBI Taxonomy" id="878477"/>
    <lineage>
        <taxon>Eukaryota</taxon>
        <taxon>Sar</taxon>
        <taxon>Alveolata</taxon>
        <taxon>Dinophyceae</taxon>
        <taxon>Suessiales</taxon>
        <taxon>Symbiodiniaceae</taxon>
        <taxon>Symbiodinium</taxon>
    </lineage>
</organism>
<dbReference type="InterPro" id="IPR003680">
    <property type="entry name" value="Flavodoxin_fold"/>
</dbReference>
<dbReference type="PANTHER" id="PTHR43741">
    <property type="entry name" value="FMN-DEPENDENT NADH-AZOREDUCTASE 1"/>
    <property type="match status" value="1"/>
</dbReference>
<keyword evidence="3" id="KW-1185">Reference proteome</keyword>
<accession>A0A812UPK2</accession>
<dbReference type="Gene3D" id="3.40.50.360">
    <property type="match status" value="1"/>
</dbReference>
<dbReference type="InterPro" id="IPR050104">
    <property type="entry name" value="FMN-dep_NADH:Q_OxRdtase_AzoR1"/>
</dbReference>
<evidence type="ECO:0000313" key="2">
    <source>
        <dbReference type="EMBL" id="CAE7577719.1"/>
    </source>
</evidence>
<feature type="domain" description="Flavodoxin-like fold" evidence="1">
    <location>
        <begin position="20"/>
        <end position="210"/>
    </location>
</feature>
<name>A0A812UPK2_9DINO</name>
<proteinExistence type="predicted"/>
<protein>
    <submittedName>
        <fullName evidence="2">AzoR1 protein</fullName>
    </submittedName>
</protein>
<dbReference type="EMBL" id="CAJNDS010002734">
    <property type="protein sequence ID" value="CAE7577719.1"/>
    <property type="molecule type" value="Genomic_DNA"/>
</dbReference>
<dbReference type="InterPro" id="IPR029039">
    <property type="entry name" value="Flavoprotein-like_sf"/>
</dbReference>
<dbReference type="OrthoDB" id="26889at2759"/>